<comment type="caution">
    <text evidence="2">The sequence shown here is derived from an EMBL/GenBank/DDBJ whole genome shotgun (WGS) entry which is preliminary data.</text>
</comment>
<protein>
    <submittedName>
        <fullName evidence="2">Uncharacterized protein</fullName>
    </submittedName>
</protein>
<reference evidence="3" key="1">
    <citation type="journal article" date="2019" name="Int. J. Syst. Evol. Microbiol.">
        <title>The Global Catalogue of Microorganisms (GCM) 10K type strain sequencing project: providing services to taxonomists for standard genome sequencing and annotation.</title>
        <authorList>
            <consortium name="The Broad Institute Genomics Platform"/>
            <consortium name="The Broad Institute Genome Sequencing Center for Infectious Disease"/>
            <person name="Wu L."/>
            <person name="Ma J."/>
        </authorList>
    </citation>
    <scope>NUCLEOTIDE SEQUENCE [LARGE SCALE GENOMIC DNA]</scope>
    <source>
        <strain evidence="3">CGMCC 1.15180</strain>
    </source>
</reference>
<proteinExistence type="predicted"/>
<evidence type="ECO:0000313" key="3">
    <source>
        <dbReference type="Proteomes" id="UP001597361"/>
    </source>
</evidence>
<keyword evidence="1" id="KW-1133">Transmembrane helix</keyword>
<dbReference type="RefSeq" id="WP_376883985.1">
    <property type="nucleotide sequence ID" value="NZ_JBHUHR010000015.1"/>
</dbReference>
<evidence type="ECO:0000313" key="2">
    <source>
        <dbReference type="EMBL" id="MFD2034107.1"/>
    </source>
</evidence>
<keyword evidence="3" id="KW-1185">Reference proteome</keyword>
<accession>A0ABW4VKU6</accession>
<evidence type="ECO:0000256" key="1">
    <source>
        <dbReference type="SAM" id="Phobius"/>
    </source>
</evidence>
<keyword evidence="1" id="KW-0812">Transmembrane</keyword>
<dbReference type="Proteomes" id="UP001597361">
    <property type="component" value="Unassembled WGS sequence"/>
</dbReference>
<keyword evidence="1" id="KW-0472">Membrane</keyword>
<sequence>MSKSDSLSPEMIKILKIFGLGSILFVLTLSFFNEKRANNSGKEESILSITDAERLFFKNVRGIYYDIEARDDAKMTIYRYGKRIEESESPLINLSILINRIKDEAYIYVEPSWDASHFKLRITQGNKVDTLAYESGDKLAHFGFVKKIYPFLNENAYFEVWKDNKWVSILENEKEIDALRIPISDFYRLINNPE</sequence>
<organism evidence="2 3">
    <name type="scientific">Belliella marina</name>
    <dbReference type="NCBI Taxonomy" id="1644146"/>
    <lineage>
        <taxon>Bacteria</taxon>
        <taxon>Pseudomonadati</taxon>
        <taxon>Bacteroidota</taxon>
        <taxon>Cytophagia</taxon>
        <taxon>Cytophagales</taxon>
        <taxon>Cyclobacteriaceae</taxon>
        <taxon>Belliella</taxon>
    </lineage>
</organism>
<name>A0ABW4VKU6_9BACT</name>
<feature type="transmembrane region" description="Helical" evidence="1">
    <location>
        <begin position="12"/>
        <end position="32"/>
    </location>
</feature>
<gene>
    <name evidence="2" type="ORF">ACFSKL_04855</name>
</gene>
<dbReference type="EMBL" id="JBHUHR010000015">
    <property type="protein sequence ID" value="MFD2034107.1"/>
    <property type="molecule type" value="Genomic_DNA"/>
</dbReference>